<dbReference type="Proteomes" id="UP000789901">
    <property type="component" value="Unassembled WGS sequence"/>
</dbReference>
<comment type="similarity">
    <text evidence="2">Belongs to the CDC50/LEM3 family.</text>
</comment>
<feature type="transmembrane region" description="Helical" evidence="6">
    <location>
        <begin position="26"/>
        <end position="47"/>
    </location>
</feature>
<evidence type="ECO:0000313" key="7">
    <source>
        <dbReference type="EMBL" id="CAG8842240.1"/>
    </source>
</evidence>
<comment type="caution">
    <text evidence="7">The sequence shown here is derived from an EMBL/GenBank/DDBJ whole genome shotgun (WGS) entry which is preliminary data.</text>
</comment>
<evidence type="ECO:0000256" key="3">
    <source>
        <dbReference type="ARBA" id="ARBA00022692"/>
    </source>
</evidence>
<dbReference type="PANTHER" id="PTHR10926:SF0">
    <property type="entry name" value="CDC50, ISOFORM A"/>
    <property type="match status" value="1"/>
</dbReference>
<sequence length="72" mass="7814">FPVTRYGGTKAFVLSTVSFLGGKNSFLGLAYIAVGIACVVLGAIFTARHLYKPRKLGDHTYLSWNNPQGHTN</sequence>
<evidence type="ECO:0000256" key="4">
    <source>
        <dbReference type="ARBA" id="ARBA00022989"/>
    </source>
</evidence>
<keyword evidence="4 6" id="KW-1133">Transmembrane helix</keyword>
<evidence type="ECO:0000313" key="8">
    <source>
        <dbReference type="Proteomes" id="UP000789901"/>
    </source>
</evidence>
<feature type="non-terminal residue" evidence="7">
    <location>
        <position position="1"/>
    </location>
</feature>
<evidence type="ECO:0000256" key="2">
    <source>
        <dbReference type="ARBA" id="ARBA00009457"/>
    </source>
</evidence>
<gene>
    <name evidence="7" type="ORF">GMARGA_LOCUS35878</name>
</gene>
<reference evidence="7 8" key="1">
    <citation type="submission" date="2021-06" db="EMBL/GenBank/DDBJ databases">
        <authorList>
            <person name="Kallberg Y."/>
            <person name="Tangrot J."/>
            <person name="Rosling A."/>
        </authorList>
    </citation>
    <scope>NUCLEOTIDE SEQUENCE [LARGE SCALE GENOMIC DNA]</scope>
    <source>
        <strain evidence="7 8">120-4 pot B 10/14</strain>
    </source>
</reference>
<keyword evidence="3 6" id="KW-0812">Transmembrane</keyword>
<evidence type="ECO:0000256" key="1">
    <source>
        <dbReference type="ARBA" id="ARBA00004141"/>
    </source>
</evidence>
<evidence type="ECO:0000256" key="6">
    <source>
        <dbReference type="SAM" id="Phobius"/>
    </source>
</evidence>
<proteinExistence type="inferred from homology"/>
<dbReference type="EMBL" id="CAJVQB010068374">
    <property type="protein sequence ID" value="CAG8842240.1"/>
    <property type="molecule type" value="Genomic_DNA"/>
</dbReference>
<keyword evidence="8" id="KW-1185">Reference proteome</keyword>
<feature type="non-terminal residue" evidence="7">
    <location>
        <position position="72"/>
    </location>
</feature>
<dbReference type="PANTHER" id="PTHR10926">
    <property type="entry name" value="CELL CYCLE CONTROL PROTEIN 50"/>
    <property type="match status" value="1"/>
</dbReference>
<name>A0ABN7WW95_GIGMA</name>
<dbReference type="InterPro" id="IPR005045">
    <property type="entry name" value="CDC50/LEM3_fam"/>
</dbReference>
<organism evidence="7 8">
    <name type="scientific">Gigaspora margarita</name>
    <dbReference type="NCBI Taxonomy" id="4874"/>
    <lineage>
        <taxon>Eukaryota</taxon>
        <taxon>Fungi</taxon>
        <taxon>Fungi incertae sedis</taxon>
        <taxon>Mucoromycota</taxon>
        <taxon>Glomeromycotina</taxon>
        <taxon>Glomeromycetes</taxon>
        <taxon>Diversisporales</taxon>
        <taxon>Gigasporaceae</taxon>
        <taxon>Gigaspora</taxon>
    </lineage>
</organism>
<accession>A0ABN7WW95</accession>
<dbReference type="Pfam" id="PF03381">
    <property type="entry name" value="CDC50"/>
    <property type="match status" value="1"/>
</dbReference>
<comment type="subcellular location">
    <subcellularLocation>
        <location evidence="1">Membrane</location>
        <topology evidence="1">Multi-pass membrane protein</topology>
    </subcellularLocation>
</comment>
<protein>
    <submittedName>
        <fullName evidence="7">43913_t:CDS:1</fullName>
    </submittedName>
</protein>
<keyword evidence="5 6" id="KW-0472">Membrane</keyword>
<evidence type="ECO:0000256" key="5">
    <source>
        <dbReference type="ARBA" id="ARBA00023136"/>
    </source>
</evidence>